<evidence type="ECO:0000313" key="3">
    <source>
        <dbReference type="Proteomes" id="UP000035016"/>
    </source>
</evidence>
<protein>
    <recommendedName>
        <fullName evidence="1">Trypsin-co-occurring domain-containing protein</fullName>
    </recommendedName>
</protein>
<dbReference type="NCBIfam" id="NF041216">
    <property type="entry name" value="CU044_2847_fam"/>
    <property type="match status" value="1"/>
</dbReference>
<feature type="domain" description="Trypsin-co-occurring" evidence="1">
    <location>
        <begin position="9"/>
        <end position="96"/>
    </location>
</feature>
<sequence>MAHQVVSYALDDETVVRFEIEPTSEFHQVGAGEIAGQVREAVRPAVEAARAVLDQAVALRPVEVQVTFGVKVTGTANWLVAKASTDANFEVSLVWRPAAADGA</sequence>
<gene>
    <name evidence="2" type="primary">sle_59470</name>
</gene>
<evidence type="ECO:0000313" key="2">
    <source>
        <dbReference type="EMBL" id="CQR65403.1"/>
    </source>
</evidence>
<dbReference type="EMBL" id="LN831790">
    <property type="protein sequence ID" value="CQR65403.1"/>
    <property type="molecule type" value="Genomic_DNA"/>
</dbReference>
<name>A0A0F7W3V8_STRLW</name>
<reference evidence="2 3" key="1">
    <citation type="submission" date="2015-02" db="EMBL/GenBank/DDBJ databases">
        <authorList>
            <person name="Gomez-Escribano P.J."/>
        </authorList>
    </citation>
    <scope>NUCLEOTIDE SEQUENCE [LARGE SCALE GENOMIC DNA]</scope>
    <source>
        <strain evidence="3">C34 (DSM 42122 / NRRL B-24963)</strain>
    </source>
</reference>
<organism evidence="2 3">
    <name type="scientific">Streptomyces leeuwenhoekii</name>
    <dbReference type="NCBI Taxonomy" id="1437453"/>
    <lineage>
        <taxon>Bacteria</taxon>
        <taxon>Bacillati</taxon>
        <taxon>Actinomycetota</taxon>
        <taxon>Actinomycetes</taxon>
        <taxon>Kitasatosporales</taxon>
        <taxon>Streptomycetaceae</taxon>
        <taxon>Streptomyces</taxon>
    </lineage>
</organism>
<dbReference type="InterPro" id="IPR045794">
    <property type="entry name" value="Trypco1"/>
</dbReference>
<dbReference type="RefSeq" id="WP_029381211.1">
    <property type="nucleotide sequence ID" value="NZ_AZSD01000025.1"/>
</dbReference>
<dbReference type="Proteomes" id="UP000035016">
    <property type="component" value="Chromosome Chromosome"/>
</dbReference>
<evidence type="ECO:0000259" key="1">
    <source>
        <dbReference type="Pfam" id="PF19493"/>
    </source>
</evidence>
<dbReference type="Pfam" id="PF19493">
    <property type="entry name" value="Trypco1"/>
    <property type="match status" value="1"/>
</dbReference>
<dbReference type="AlphaFoldDB" id="A0A0F7W3V8"/>
<accession>A0A0F7W3V8</accession>
<dbReference type="KEGG" id="sle:sle_59470"/>
<proteinExistence type="predicted"/>